<proteinExistence type="inferred from homology"/>
<reference evidence="9" key="1">
    <citation type="journal article" date="2020" name="bioRxiv">
        <title>Chromosome-level reference genome of the European wasp spider Argiope bruennichi: a resource for studies on range expansion and evolutionary adaptation.</title>
        <authorList>
            <person name="Sheffer M.M."/>
            <person name="Hoppe A."/>
            <person name="Krehenwinkel H."/>
            <person name="Uhl G."/>
            <person name="Kuss A.W."/>
            <person name="Jensen L."/>
            <person name="Jensen C."/>
            <person name="Gillespie R.G."/>
            <person name="Hoff K.J."/>
            <person name="Prost S."/>
        </authorList>
    </citation>
    <scope>NUCLEOTIDE SEQUENCE</scope>
</reference>
<evidence type="ECO:0000256" key="7">
    <source>
        <dbReference type="SAM" id="Phobius"/>
    </source>
</evidence>
<dbReference type="EMBL" id="JABXBU010002231">
    <property type="protein sequence ID" value="KAF8764400.1"/>
    <property type="molecule type" value="Genomic_DNA"/>
</dbReference>
<keyword evidence="10" id="KW-1185">Reference proteome</keyword>
<evidence type="ECO:0000256" key="6">
    <source>
        <dbReference type="ARBA" id="ARBA00049737"/>
    </source>
</evidence>
<dbReference type="Pfam" id="PF13886">
    <property type="entry name" value="TM7S3_TM198"/>
    <property type="match status" value="1"/>
</dbReference>
<comment type="subcellular location">
    <subcellularLocation>
        <location evidence="1">Membrane</location>
        <topology evidence="1">Multi-pass membrane protein</topology>
    </subcellularLocation>
</comment>
<evidence type="ECO:0000256" key="5">
    <source>
        <dbReference type="ARBA" id="ARBA00023136"/>
    </source>
</evidence>
<feature type="transmembrane region" description="Helical" evidence="7">
    <location>
        <begin position="304"/>
        <end position="325"/>
    </location>
</feature>
<feature type="transmembrane region" description="Helical" evidence="7">
    <location>
        <begin position="213"/>
        <end position="232"/>
    </location>
</feature>
<name>A0A8T0E4M0_ARGBR</name>
<comment type="similarity">
    <text evidence="2">Belongs to the TMEM198 family.</text>
</comment>
<comment type="caution">
    <text evidence="9">The sequence shown here is derived from an EMBL/GenBank/DDBJ whole genome shotgun (WGS) entry which is preliminary data.</text>
</comment>
<accession>A0A8T0E4M0</accession>
<evidence type="ECO:0000256" key="1">
    <source>
        <dbReference type="ARBA" id="ARBA00004141"/>
    </source>
</evidence>
<evidence type="ECO:0000313" key="9">
    <source>
        <dbReference type="EMBL" id="KAF8764400.1"/>
    </source>
</evidence>
<dbReference type="PANTHER" id="PTHR31247">
    <property type="entry name" value="TRANSMEMBRANE PROTEIN 198 FAMILY MEMBER"/>
    <property type="match status" value="1"/>
</dbReference>
<evidence type="ECO:0000313" key="10">
    <source>
        <dbReference type="Proteomes" id="UP000807504"/>
    </source>
</evidence>
<organism evidence="9 10">
    <name type="scientific">Argiope bruennichi</name>
    <name type="common">Wasp spider</name>
    <name type="synonym">Aranea bruennichi</name>
    <dbReference type="NCBI Taxonomy" id="94029"/>
    <lineage>
        <taxon>Eukaryota</taxon>
        <taxon>Metazoa</taxon>
        <taxon>Ecdysozoa</taxon>
        <taxon>Arthropoda</taxon>
        <taxon>Chelicerata</taxon>
        <taxon>Arachnida</taxon>
        <taxon>Araneae</taxon>
        <taxon>Araneomorphae</taxon>
        <taxon>Entelegynae</taxon>
        <taxon>Araneoidea</taxon>
        <taxon>Araneidae</taxon>
        <taxon>Argiope</taxon>
    </lineage>
</organism>
<dbReference type="Proteomes" id="UP000807504">
    <property type="component" value="Unassembled WGS sequence"/>
</dbReference>
<keyword evidence="4 7" id="KW-1133">Transmembrane helix</keyword>
<sequence length="429" mass="48811">MSMWDEYHSHPDDDYFYENSSAPTEVDRCLYYDYNFDLSTAVICGMYLAFGVVYTLYGIELMMGTIRCCKVKNGDIISEIFTILKNYFLIFLKNVYGDEYHSHPDDDYFYENSSAPTEVDRCLYYDYNFDLSTAVICGMYLAFGVVYTLYGYRCFKAVMFLTGFTFGTIIVYLICQQEDLLPAAGNAGVALGAGVLFGLITMLVQYVGLFVTGFHTGLFLGVAAILISYVWYIPSTIWIVVAILMGCGLAGAVLTLFWQKGLTIIGTSIYGGAIIAVCADYFIEKYIMIHWVWDRIKLSATSLPVCWFSWLILGVWPFMILVGSLTQWRITGLGIHHQQLIAPRRRTRQLNLQRIRQESRAEQRQKKYRYLYQVRTAHGDVISQSYVQGMQKKVCPPPDDSFTTLHSDLTHLTVLNPSESMATSISQLP</sequence>
<dbReference type="InterPro" id="IPR040236">
    <property type="entry name" value="TMEM198"/>
</dbReference>
<reference evidence="9" key="2">
    <citation type="submission" date="2020-06" db="EMBL/GenBank/DDBJ databases">
        <authorList>
            <person name="Sheffer M."/>
        </authorList>
    </citation>
    <scope>NUCLEOTIDE SEQUENCE</scope>
</reference>
<evidence type="ECO:0000256" key="3">
    <source>
        <dbReference type="ARBA" id="ARBA00022692"/>
    </source>
</evidence>
<keyword evidence="5 7" id="KW-0472">Membrane</keyword>
<dbReference type="PANTHER" id="PTHR31247:SF5">
    <property type="entry name" value="DUF4203 DOMAIN-CONTAINING PROTEIN"/>
    <property type="match status" value="1"/>
</dbReference>
<feature type="transmembrane region" description="Helical" evidence="7">
    <location>
        <begin position="38"/>
        <end position="57"/>
    </location>
</feature>
<feature type="domain" description="TM7S3/TM198-like" evidence="8">
    <location>
        <begin position="137"/>
        <end position="328"/>
    </location>
</feature>
<feature type="transmembrane region" description="Helical" evidence="7">
    <location>
        <begin position="187"/>
        <end position="207"/>
    </location>
</feature>
<feature type="transmembrane region" description="Helical" evidence="7">
    <location>
        <begin position="157"/>
        <end position="175"/>
    </location>
</feature>
<feature type="transmembrane region" description="Helical" evidence="7">
    <location>
        <begin position="131"/>
        <end position="151"/>
    </location>
</feature>
<evidence type="ECO:0000256" key="4">
    <source>
        <dbReference type="ARBA" id="ARBA00022989"/>
    </source>
</evidence>
<gene>
    <name evidence="9" type="ORF">HNY73_022475</name>
</gene>
<dbReference type="AlphaFoldDB" id="A0A8T0E4M0"/>
<feature type="transmembrane region" description="Helical" evidence="7">
    <location>
        <begin position="237"/>
        <end position="258"/>
    </location>
</feature>
<dbReference type="InterPro" id="IPR025256">
    <property type="entry name" value="TM7S3/TM198-like_dom"/>
</dbReference>
<evidence type="ECO:0000259" key="8">
    <source>
        <dbReference type="Pfam" id="PF13886"/>
    </source>
</evidence>
<dbReference type="GO" id="GO:0005886">
    <property type="term" value="C:plasma membrane"/>
    <property type="evidence" value="ECO:0007669"/>
    <property type="project" value="TreeGrafter"/>
</dbReference>
<feature type="transmembrane region" description="Helical" evidence="7">
    <location>
        <begin position="264"/>
        <end position="283"/>
    </location>
</feature>
<protein>
    <recommendedName>
        <fullName evidence="6">Transmembrane protein 198</fullName>
    </recommendedName>
</protein>
<keyword evidence="3 7" id="KW-0812">Transmembrane</keyword>
<evidence type="ECO:0000256" key="2">
    <source>
        <dbReference type="ARBA" id="ARBA00006244"/>
    </source>
</evidence>